<dbReference type="SUPFAM" id="SSF52972">
    <property type="entry name" value="ITPase-like"/>
    <property type="match status" value="1"/>
</dbReference>
<dbReference type="InterPro" id="IPR003697">
    <property type="entry name" value="Maf-like"/>
</dbReference>
<proteinExistence type="inferred from homology"/>
<sequence length="203" mass="21595">MSPARLLLASASPRRSALLDQIGVTHRVVPAHVDETHRMGEAAADYVCRLALDKARAGWRQRQDERAALGADTAVVLDGDILGKPADAEEAEAMLARLSGRAHRVCSAVALTDGTREEVRLSESEVWFRAIAPAERARYVATGEPLDKAGAYAIQGWAAIFIEHLSGSYSGVMGLPLYETAALLELWDTGTPPGGGHARDGAA</sequence>
<dbReference type="HAMAP" id="MF_00528">
    <property type="entry name" value="Maf"/>
    <property type="match status" value="1"/>
</dbReference>
<feature type="site" description="Important for substrate specificity" evidence="4">
    <location>
        <position position="155"/>
    </location>
</feature>
<evidence type="ECO:0000256" key="1">
    <source>
        <dbReference type="ARBA" id="ARBA00001968"/>
    </source>
</evidence>
<dbReference type="Pfam" id="PF02545">
    <property type="entry name" value="Maf"/>
    <property type="match status" value="1"/>
</dbReference>
<dbReference type="GO" id="GO:0036221">
    <property type="term" value="F:UTP diphosphatase activity"/>
    <property type="evidence" value="ECO:0007669"/>
    <property type="project" value="RHEA"/>
</dbReference>
<comment type="cofactor">
    <cofactor evidence="1 4">
        <name>a divalent metal cation</name>
        <dbReference type="ChEBI" id="CHEBI:60240"/>
    </cofactor>
</comment>
<organism evidence="5 6">
    <name type="scientific">Acidihalobacter prosperus</name>
    <dbReference type="NCBI Taxonomy" id="160660"/>
    <lineage>
        <taxon>Bacteria</taxon>
        <taxon>Pseudomonadati</taxon>
        <taxon>Pseudomonadota</taxon>
        <taxon>Gammaproteobacteria</taxon>
        <taxon>Chromatiales</taxon>
        <taxon>Ectothiorhodospiraceae</taxon>
        <taxon>Acidihalobacter</taxon>
    </lineage>
</organism>
<dbReference type="EMBL" id="JQSG02000002">
    <property type="protein sequence ID" value="OBS09960.1"/>
    <property type="molecule type" value="Genomic_DNA"/>
</dbReference>
<comment type="caution">
    <text evidence="5">The sequence shown here is derived from an EMBL/GenBank/DDBJ whole genome shotgun (WGS) entry which is preliminary data.</text>
</comment>
<evidence type="ECO:0000256" key="2">
    <source>
        <dbReference type="ARBA" id="ARBA00022801"/>
    </source>
</evidence>
<gene>
    <name evidence="5" type="ORF">Thpro_021010</name>
</gene>
<dbReference type="InterPro" id="IPR029001">
    <property type="entry name" value="ITPase-like_fam"/>
</dbReference>
<evidence type="ECO:0000313" key="6">
    <source>
        <dbReference type="Proteomes" id="UP000029273"/>
    </source>
</evidence>
<dbReference type="RefSeq" id="WP_065089305.1">
    <property type="nucleotide sequence ID" value="NZ_JQSG02000002.1"/>
</dbReference>
<comment type="similarity">
    <text evidence="4">Belongs to the Maf family. YhdE subfamily.</text>
</comment>
<comment type="function">
    <text evidence="4">Nucleoside triphosphate pyrophosphatase that hydrolyzes dTTP and UTP. May have a dual role in cell division arrest and in preventing the incorporation of modified nucleotides into cellular nucleic acids.</text>
</comment>
<feature type="site" description="Important for substrate specificity" evidence="4">
    <location>
        <position position="14"/>
    </location>
</feature>
<comment type="subcellular location">
    <subcellularLocation>
        <location evidence="4">Cytoplasm</location>
    </subcellularLocation>
</comment>
<evidence type="ECO:0000256" key="3">
    <source>
        <dbReference type="ARBA" id="ARBA00023080"/>
    </source>
</evidence>
<dbReference type="NCBIfam" id="TIGR00172">
    <property type="entry name" value="maf"/>
    <property type="match status" value="1"/>
</dbReference>
<comment type="catalytic activity">
    <reaction evidence="4">
        <text>dTTP + H2O = dTMP + diphosphate + H(+)</text>
        <dbReference type="Rhea" id="RHEA:28534"/>
        <dbReference type="ChEBI" id="CHEBI:15377"/>
        <dbReference type="ChEBI" id="CHEBI:15378"/>
        <dbReference type="ChEBI" id="CHEBI:33019"/>
        <dbReference type="ChEBI" id="CHEBI:37568"/>
        <dbReference type="ChEBI" id="CHEBI:63528"/>
        <dbReference type="EC" id="3.6.1.9"/>
    </reaction>
</comment>
<dbReference type="OrthoDB" id="9807767at2"/>
<evidence type="ECO:0000256" key="4">
    <source>
        <dbReference type="HAMAP-Rule" id="MF_00528"/>
    </source>
</evidence>
<dbReference type="AlphaFoldDB" id="A0A1A6C5Z8"/>
<evidence type="ECO:0000313" key="5">
    <source>
        <dbReference type="EMBL" id="OBS09960.1"/>
    </source>
</evidence>
<reference evidence="5 6" key="1">
    <citation type="journal article" date="2014" name="Genome Announc.">
        <title>Draft Genome Sequence of the Iron-Oxidizing, Acidophilic, and Halotolerant 'Thiobacillus prosperus' Type Strain DSM 5130.</title>
        <authorList>
            <person name="Ossandon F.J."/>
            <person name="Cardenas J.P."/>
            <person name="Corbett M."/>
            <person name="Quatrini R."/>
            <person name="Holmes D.S."/>
            <person name="Watkin E."/>
        </authorList>
    </citation>
    <scope>NUCLEOTIDE SEQUENCE [LARGE SCALE GENOMIC DNA]</scope>
    <source>
        <strain evidence="5 6">DSM 5130</strain>
    </source>
</reference>
<dbReference type="Gene3D" id="3.90.950.10">
    <property type="match status" value="1"/>
</dbReference>
<feature type="site" description="Important for substrate specificity" evidence="4">
    <location>
        <position position="73"/>
    </location>
</feature>
<keyword evidence="2 4" id="KW-0378">Hydrolase</keyword>
<name>A0A1A6C5Z8_9GAMM</name>
<keyword evidence="6" id="KW-1185">Reference proteome</keyword>
<dbReference type="PANTHER" id="PTHR43213">
    <property type="entry name" value="BIFUNCTIONAL DTTP/UTP PYROPHOSPHATASE/METHYLTRANSFERASE PROTEIN-RELATED"/>
    <property type="match status" value="1"/>
</dbReference>
<dbReference type="GO" id="GO:0009117">
    <property type="term" value="P:nucleotide metabolic process"/>
    <property type="evidence" value="ECO:0007669"/>
    <property type="project" value="UniProtKB-KW"/>
</dbReference>
<dbReference type="GO" id="GO:0005737">
    <property type="term" value="C:cytoplasm"/>
    <property type="evidence" value="ECO:0007669"/>
    <property type="project" value="UniProtKB-SubCell"/>
</dbReference>
<accession>A0A1A6C5Z8</accession>
<protein>
    <recommendedName>
        <fullName evidence="4">dTTP/UTP pyrophosphatase</fullName>
        <shortName evidence="4">dTTPase/UTPase</shortName>
        <ecNumber evidence="4">3.6.1.9</ecNumber>
    </recommendedName>
    <alternativeName>
        <fullName evidence="4">Nucleoside triphosphate pyrophosphatase</fullName>
    </alternativeName>
    <alternativeName>
        <fullName evidence="4">Nucleotide pyrophosphatase</fullName>
        <shortName evidence="4">Nucleotide PPase</shortName>
    </alternativeName>
</protein>
<dbReference type="PANTHER" id="PTHR43213:SF5">
    <property type="entry name" value="BIFUNCTIONAL DTTP_UTP PYROPHOSPHATASE_METHYLTRANSFERASE PROTEIN-RELATED"/>
    <property type="match status" value="1"/>
</dbReference>
<dbReference type="CDD" id="cd00555">
    <property type="entry name" value="Maf"/>
    <property type="match status" value="1"/>
</dbReference>
<keyword evidence="4" id="KW-0963">Cytoplasm</keyword>
<comment type="catalytic activity">
    <reaction evidence="4">
        <text>UTP + H2O = UMP + diphosphate + H(+)</text>
        <dbReference type="Rhea" id="RHEA:29395"/>
        <dbReference type="ChEBI" id="CHEBI:15377"/>
        <dbReference type="ChEBI" id="CHEBI:15378"/>
        <dbReference type="ChEBI" id="CHEBI:33019"/>
        <dbReference type="ChEBI" id="CHEBI:46398"/>
        <dbReference type="ChEBI" id="CHEBI:57865"/>
        <dbReference type="EC" id="3.6.1.9"/>
    </reaction>
</comment>
<dbReference type="EC" id="3.6.1.9" evidence="4"/>
<keyword evidence="3 4" id="KW-0546">Nucleotide metabolism</keyword>
<dbReference type="PIRSF" id="PIRSF006305">
    <property type="entry name" value="Maf"/>
    <property type="match status" value="1"/>
</dbReference>
<dbReference type="GO" id="GO:0036218">
    <property type="term" value="F:dTTP diphosphatase activity"/>
    <property type="evidence" value="ECO:0007669"/>
    <property type="project" value="RHEA"/>
</dbReference>
<comment type="caution">
    <text evidence="4">Lacks conserved residue(s) required for the propagation of feature annotation.</text>
</comment>
<dbReference type="Proteomes" id="UP000029273">
    <property type="component" value="Unassembled WGS sequence"/>
</dbReference>
<feature type="active site" description="Proton acceptor" evidence="4">
    <location>
        <position position="72"/>
    </location>
</feature>